<dbReference type="PANTHER" id="PTHR13696">
    <property type="entry name" value="P-LOOP CONTAINING NUCLEOSIDE TRIPHOSPHATE HYDROLASE"/>
    <property type="match status" value="1"/>
</dbReference>
<evidence type="ECO:0000313" key="2">
    <source>
        <dbReference type="EMBL" id="ASY27405.1"/>
    </source>
</evidence>
<keyword evidence="3" id="KW-1185">Reference proteome</keyword>
<protein>
    <submittedName>
        <fullName evidence="2">Chromosome partitioning protein</fullName>
    </submittedName>
</protein>
<dbReference type="SUPFAM" id="SSF52540">
    <property type="entry name" value="P-loop containing nucleoside triphosphate hydrolases"/>
    <property type="match status" value="1"/>
</dbReference>
<dbReference type="InterPro" id="IPR027417">
    <property type="entry name" value="P-loop_NTPase"/>
</dbReference>
<feature type="domain" description="AAA" evidence="1">
    <location>
        <begin position="3"/>
        <end position="150"/>
    </location>
</feature>
<evidence type="ECO:0000313" key="3">
    <source>
        <dbReference type="Proteomes" id="UP000217221"/>
    </source>
</evidence>
<dbReference type="InterPro" id="IPR025669">
    <property type="entry name" value="AAA_dom"/>
</dbReference>
<dbReference type="RefSeq" id="WP_095697697.1">
    <property type="nucleotide sequence ID" value="NZ_CP016782.1"/>
</dbReference>
<name>A0A249LEU8_9ACTN</name>
<dbReference type="EMBL" id="CP016782">
    <property type="protein sequence ID" value="ASY27405.1"/>
    <property type="molecule type" value="Genomic_DNA"/>
</dbReference>
<sequence length="228" mass="24415">MISVIAVANISGGTYKSTTAHSLAVASVEYGKKVLLIDLDPRSELTFVLGYEKARETITDLLQGKTLSQSNDITTAERFDFIGADSRLASFNDTKALKIFLTSLAVSYDVVIIDTPAQIDSRLAMALVAADALVVPTSASIHSLRGAISTLKVDSAAKKFILAIDGFGADQAKLFENAILLDAHIPIASDIDAATSQKRSVLSTDKSSDFAEAYREAAYSLLEHLNHF</sequence>
<dbReference type="Pfam" id="PF13614">
    <property type="entry name" value="AAA_31"/>
    <property type="match status" value="1"/>
</dbReference>
<organism evidence="2 3">
    <name type="scientific">Candidatus Planktophila limnetica</name>
    <dbReference type="NCBI Taxonomy" id="573600"/>
    <lineage>
        <taxon>Bacteria</taxon>
        <taxon>Bacillati</taxon>
        <taxon>Actinomycetota</taxon>
        <taxon>Actinomycetes</taxon>
        <taxon>Candidatus Nanopelagicales</taxon>
        <taxon>Candidatus Nanopelagicaceae</taxon>
        <taxon>Candidatus Planktophila</taxon>
    </lineage>
</organism>
<dbReference type="Proteomes" id="UP000217221">
    <property type="component" value="Chromosome"/>
</dbReference>
<dbReference type="Gene3D" id="3.40.50.300">
    <property type="entry name" value="P-loop containing nucleotide triphosphate hydrolases"/>
    <property type="match status" value="1"/>
</dbReference>
<proteinExistence type="predicted"/>
<gene>
    <name evidence="2" type="ORF">PHILAsVB114_01785</name>
</gene>
<evidence type="ECO:0000259" key="1">
    <source>
        <dbReference type="Pfam" id="PF13614"/>
    </source>
</evidence>
<dbReference type="KEGG" id="plim:PHILAsVB114_01785"/>
<dbReference type="AlphaFoldDB" id="A0A249LEU8"/>
<reference evidence="2 3" key="1">
    <citation type="submission" date="2016-07" db="EMBL/GenBank/DDBJ databases">
        <title>High microdiversification within the ubiquitous acI lineage of Actinobacteria.</title>
        <authorList>
            <person name="Neuenschwander S.M."/>
            <person name="Salcher M."/>
            <person name="Ghai R."/>
            <person name="Pernthaler J."/>
        </authorList>
    </citation>
    <scope>NUCLEOTIDE SEQUENCE [LARGE SCALE GENOMIC DNA]</scope>
    <source>
        <strain evidence="2">MMS-VB-114</strain>
    </source>
</reference>
<dbReference type="InterPro" id="IPR050678">
    <property type="entry name" value="DNA_Partitioning_ATPase"/>
</dbReference>
<accession>A0A249LEU8</accession>
<dbReference type="OrthoDB" id="9815116at2"/>
<dbReference type="CDD" id="cd02042">
    <property type="entry name" value="ParAB_family"/>
    <property type="match status" value="1"/>
</dbReference>
<dbReference type="PANTHER" id="PTHR13696:SF99">
    <property type="entry name" value="COBYRINIC ACID AC-DIAMIDE SYNTHASE"/>
    <property type="match status" value="1"/>
</dbReference>